<sequence>MQAYRHPVSSASLLLMGIQQLVYVPLYIWTYLALPHFQYIVGILIFQLACVGTLFAAALYVFGSPTVNMGIGLAYIGVSMPLAESVVPLLFRPNRMIDGFLLDYWVIHIGIQLALCVLLSAWQRRNAKYGGGYPRL</sequence>
<organism evidence="2 3">
    <name type="scientific">Butyricicoccus intestinisimiae</name>
    <dbReference type="NCBI Taxonomy" id="2841509"/>
    <lineage>
        <taxon>Bacteria</taxon>
        <taxon>Bacillati</taxon>
        <taxon>Bacillota</taxon>
        <taxon>Clostridia</taxon>
        <taxon>Eubacteriales</taxon>
        <taxon>Butyricicoccaceae</taxon>
        <taxon>Butyricicoccus</taxon>
    </lineage>
</organism>
<name>A0ABS6ENR5_9FIRM</name>
<comment type="caution">
    <text evidence="2">The sequence shown here is derived from an EMBL/GenBank/DDBJ whole genome shotgun (WGS) entry which is preliminary data.</text>
</comment>
<keyword evidence="3" id="KW-1185">Reference proteome</keyword>
<keyword evidence="1" id="KW-0472">Membrane</keyword>
<evidence type="ECO:0000256" key="1">
    <source>
        <dbReference type="SAM" id="Phobius"/>
    </source>
</evidence>
<proteinExistence type="predicted"/>
<feature type="transmembrane region" description="Helical" evidence="1">
    <location>
        <begin position="73"/>
        <end position="92"/>
    </location>
</feature>
<feature type="transmembrane region" description="Helical" evidence="1">
    <location>
        <begin position="12"/>
        <end position="33"/>
    </location>
</feature>
<dbReference type="Proteomes" id="UP000783588">
    <property type="component" value="Unassembled WGS sequence"/>
</dbReference>
<protein>
    <submittedName>
        <fullName evidence="2">Uncharacterized protein</fullName>
    </submittedName>
</protein>
<keyword evidence="1" id="KW-1133">Transmembrane helix</keyword>
<evidence type="ECO:0000313" key="3">
    <source>
        <dbReference type="Proteomes" id="UP000783588"/>
    </source>
</evidence>
<evidence type="ECO:0000313" key="2">
    <source>
        <dbReference type="EMBL" id="MBU5489330.1"/>
    </source>
</evidence>
<dbReference type="EMBL" id="JAHLQI010000001">
    <property type="protein sequence ID" value="MBU5489330.1"/>
    <property type="molecule type" value="Genomic_DNA"/>
</dbReference>
<accession>A0ABS6ENR5</accession>
<reference evidence="2 3" key="1">
    <citation type="submission" date="2021-06" db="EMBL/GenBank/DDBJ databases">
        <authorList>
            <person name="Sun Q."/>
            <person name="Li D."/>
        </authorList>
    </citation>
    <scope>NUCLEOTIDE SEQUENCE [LARGE SCALE GENOMIC DNA]</scope>
    <source>
        <strain evidence="2 3">MSJd-7</strain>
    </source>
</reference>
<dbReference type="RefSeq" id="WP_216468932.1">
    <property type="nucleotide sequence ID" value="NZ_JAHLQI010000001.1"/>
</dbReference>
<keyword evidence="1" id="KW-0812">Transmembrane</keyword>
<gene>
    <name evidence="2" type="ORF">KQI75_01585</name>
</gene>
<feature type="transmembrane region" description="Helical" evidence="1">
    <location>
        <begin position="39"/>
        <end position="61"/>
    </location>
</feature>
<feature type="transmembrane region" description="Helical" evidence="1">
    <location>
        <begin position="104"/>
        <end position="122"/>
    </location>
</feature>